<evidence type="ECO:0000256" key="6">
    <source>
        <dbReference type="HAMAP-Rule" id="MF_01965"/>
    </source>
</evidence>
<dbReference type="NCBIfam" id="TIGR00196">
    <property type="entry name" value="yjeF_cterm"/>
    <property type="match status" value="1"/>
</dbReference>
<dbReference type="CDD" id="cd01171">
    <property type="entry name" value="YXKO-related"/>
    <property type="match status" value="1"/>
</dbReference>
<comment type="caution">
    <text evidence="8">The sequence shown here is derived from an EMBL/GenBank/DDBJ whole genome shotgun (WGS) entry which is preliminary data.</text>
</comment>
<comment type="cofactor">
    <cofactor evidence="6">
        <name>Mg(2+)</name>
        <dbReference type="ChEBI" id="CHEBI:18420"/>
    </cofactor>
</comment>
<evidence type="ECO:0000256" key="4">
    <source>
        <dbReference type="ARBA" id="ARBA00023027"/>
    </source>
</evidence>
<feature type="binding site" evidence="6">
    <location>
        <position position="230"/>
    </location>
    <ligand>
        <name>(6S)-NADPHX</name>
        <dbReference type="ChEBI" id="CHEBI:64076"/>
    </ligand>
</feature>
<dbReference type="PANTHER" id="PTHR12592:SF0">
    <property type="entry name" value="ATP-DEPENDENT (S)-NAD(P)H-HYDRATE DEHYDRATASE"/>
    <property type="match status" value="1"/>
</dbReference>
<dbReference type="HAMAP" id="MF_01965">
    <property type="entry name" value="NADHX_dehydratase"/>
    <property type="match status" value="1"/>
</dbReference>
<feature type="binding site" evidence="6">
    <location>
        <position position="168"/>
    </location>
    <ligand>
        <name>(6S)-NADPHX</name>
        <dbReference type="ChEBI" id="CHEBI:64076"/>
    </ligand>
</feature>
<dbReference type="SUPFAM" id="SSF53613">
    <property type="entry name" value="Ribokinase-like"/>
    <property type="match status" value="1"/>
</dbReference>
<accession>A0A9D0Z5V8</accession>
<keyword evidence="4 6" id="KW-0520">NAD</keyword>
<reference evidence="8" key="2">
    <citation type="journal article" date="2021" name="PeerJ">
        <title>Extensive microbial diversity within the chicken gut microbiome revealed by metagenomics and culture.</title>
        <authorList>
            <person name="Gilroy R."/>
            <person name="Ravi A."/>
            <person name="Getino M."/>
            <person name="Pursley I."/>
            <person name="Horton D.L."/>
            <person name="Alikhan N.F."/>
            <person name="Baker D."/>
            <person name="Gharbi K."/>
            <person name="Hall N."/>
            <person name="Watson M."/>
            <person name="Adriaenssens E.M."/>
            <person name="Foster-Nyarko E."/>
            <person name="Jarju S."/>
            <person name="Secka A."/>
            <person name="Antonio M."/>
            <person name="Oren A."/>
            <person name="Chaudhuri R.R."/>
            <person name="La Ragione R."/>
            <person name="Hildebrand F."/>
            <person name="Pallen M.J."/>
        </authorList>
    </citation>
    <scope>NUCLEOTIDE SEQUENCE</scope>
    <source>
        <strain evidence="8">ChiSjej2B20-13462</strain>
    </source>
</reference>
<feature type="binding site" evidence="6">
    <location>
        <position position="117"/>
    </location>
    <ligand>
        <name>(6S)-NADPHX</name>
        <dbReference type="ChEBI" id="CHEBI:64076"/>
    </ligand>
</feature>
<dbReference type="EMBL" id="DVFN01000066">
    <property type="protein sequence ID" value="HIQ69564.1"/>
    <property type="molecule type" value="Genomic_DNA"/>
</dbReference>
<dbReference type="InterPro" id="IPR000631">
    <property type="entry name" value="CARKD"/>
</dbReference>
<keyword evidence="1 6" id="KW-0547">Nucleotide-binding</keyword>
<evidence type="ECO:0000313" key="9">
    <source>
        <dbReference type="Proteomes" id="UP000886874"/>
    </source>
</evidence>
<comment type="catalytic activity">
    <reaction evidence="6">
        <text>(6S)-NADPHX + ADP = AMP + phosphate + NADPH + H(+)</text>
        <dbReference type="Rhea" id="RHEA:32235"/>
        <dbReference type="ChEBI" id="CHEBI:15378"/>
        <dbReference type="ChEBI" id="CHEBI:43474"/>
        <dbReference type="ChEBI" id="CHEBI:57783"/>
        <dbReference type="ChEBI" id="CHEBI:64076"/>
        <dbReference type="ChEBI" id="CHEBI:456215"/>
        <dbReference type="ChEBI" id="CHEBI:456216"/>
        <dbReference type="EC" id="4.2.1.136"/>
    </reaction>
</comment>
<evidence type="ECO:0000256" key="5">
    <source>
        <dbReference type="ARBA" id="ARBA00023239"/>
    </source>
</evidence>
<evidence type="ECO:0000256" key="1">
    <source>
        <dbReference type="ARBA" id="ARBA00022741"/>
    </source>
</evidence>
<comment type="catalytic activity">
    <reaction evidence="6">
        <text>(6S)-NADHX + ADP = AMP + phosphate + NADH + H(+)</text>
        <dbReference type="Rhea" id="RHEA:32223"/>
        <dbReference type="ChEBI" id="CHEBI:15378"/>
        <dbReference type="ChEBI" id="CHEBI:43474"/>
        <dbReference type="ChEBI" id="CHEBI:57945"/>
        <dbReference type="ChEBI" id="CHEBI:64074"/>
        <dbReference type="ChEBI" id="CHEBI:456215"/>
        <dbReference type="ChEBI" id="CHEBI:456216"/>
        <dbReference type="EC" id="4.2.1.136"/>
    </reaction>
</comment>
<feature type="binding site" evidence="6">
    <location>
        <position position="46"/>
    </location>
    <ligand>
        <name>(6S)-NADPHX</name>
        <dbReference type="ChEBI" id="CHEBI:64076"/>
    </ligand>
</feature>
<protein>
    <recommendedName>
        <fullName evidence="6">ADP-dependent (S)-NAD(P)H-hydrate dehydratase</fullName>
        <ecNumber evidence="6">4.2.1.136</ecNumber>
    </recommendedName>
    <alternativeName>
        <fullName evidence="6">ADP-dependent NAD(P)HX dehydratase</fullName>
    </alternativeName>
</protein>
<dbReference type="GO" id="GO:0110051">
    <property type="term" value="P:metabolite repair"/>
    <property type="evidence" value="ECO:0007669"/>
    <property type="project" value="TreeGrafter"/>
</dbReference>
<organism evidence="8 9">
    <name type="scientific">Candidatus Avoscillospira stercorigallinarum</name>
    <dbReference type="NCBI Taxonomy" id="2840708"/>
    <lineage>
        <taxon>Bacteria</taxon>
        <taxon>Bacillati</taxon>
        <taxon>Bacillota</taxon>
        <taxon>Clostridia</taxon>
        <taxon>Eubacteriales</taxon>
        <taxon>Oscillospiraceae</taxon>
        <taxon>Oscillospiraceae incertae sedis</taxon>
        <taxon>Candidatus Avoscillospira</taxon>
    </lineage>
</organism>
<dbReference type="GO" id="GO:0052855">
    <property type="term" value="F:ADP-dependent NAD(P)H-hydrate dehydratase activity"/>
    <property type="evidence" value="ECO:0007669"/>
    <property type="project" value="UniProtKB-UniRule"/>
</dbReference>
<keyword evidence="3 6" id="KW-0521">NADP</keyword>
<keyword evidence="2 6" id="KW-0067">ATP-binding</keyword>
<name>A0A9D0Z5V8_9FIRM</name>
<dbReference type="GO" id="GO:0052856">
    <property type="term" value="F:NAD(P)HX epimerase activity"/>
    <property type="evidence" value="ECO:0007669"/>
    <property type="project" value="TreeGrafter"/>
</dbReference>
<dbReference type="EC" id="4.2.1.136" evidence="6"/>
<evidence type="ECO:0000256" key="3">
    <source>
        <dbReference type="ARBA" id="ARBA00022857"/>
    </source>
</evidence>
<comment type="function">
    <text evidence="6">Catalyzes the dehydration of the S-form of NAD(P)HX at the expense of ADP, which is converted to AMP. Together with NAD(P)HX epimerase, which catalyzes the epimerization of the S- and R-forms, the enzyme allows the repair of both epimers of NAD(P)HX, a damaged form of NAD(P)H that is a result of enzymatic or heat-dependent hydration.</text>
</comment>
<feature type="binding site" evidence="6">
    <location>
        <begin position="201"/>
        <end position="205"/>
    </location>
    <ligand>
        <name>AMP</name>
        <dbReference type="ChEBI" id="CHEBI:456215"/>
    </ligand>
</feature>
<dbReference type="Gene3D" id="3.40.1190.20">
    <property type="match status" value="1"/>
</dbReference>
<dbReference type="Pfam" id="PF01256">
    <property type="entry name" value="Carb_kinase"/>
    <property type="match status" value="1"/>
</dbReference>
<gene>
    <name evidence="6" type="primary">nnrD</name>
    <name evidence="8" type="ORF">IAA67_04440</name>
</gene>
<comment type="subunit">
    <text evidence="6">Homotetramer.</text>
</comment>
<feature type="domain" description="YjeF C-terminal" evidence="7">
    <location>
        <begin position="11"/>
        <end position="287"/>
    </location>
</feature>
<comment type="similarity">
    <text evidence="6">Belongs to the NnrD/CARKD family.</text>
</comment>
<reference evidence="8" key="1">
    <citation type="submission" date="2020-10" db="EMBL/GenBank/DDBJ databases">
        <authorList>
            <person name="Gilroy R."/>
        </authorList>
    </citation>
    <scope>NUCLEOTIDE SEQUENCE</scope>
    <source>
        <strain evidence="8">ChiSjej2B20-13462</strain>
    </source>
</reference>
<dbReference type="GO" id="GO:0005524">
    <property type="term" value="F:ATP binding"/>
    <property type="evidence" value="ECO:0007669"/>
    <property type="project" value="UniProtKB-KW"/>
</dbReference>
<evidence type="ECO:0000256" key="2">
    <source>
        <dbReference type="ARBA" id="ARBA00022840"/>
    </source>
</evidence>
<dbReference type="InterPro" id="IPR029056">
    <property type="entry name" value="Ribokinase-like"/>
</dbReference>
<dbReference type="PANTHER" id="PTHR12592">
    <property type="entry name" value="ATP-DEPENDENT (S)-NAD(P)H-HYDRATE DEHYDRATASE FAMILY MEMBER"/>
    <property type="match status" value="1"/>
</dbReference>
<keyword evidence="5 6" id="KW-0456">Lyase</keyword>
<dbReference type="Proteomes" id="UP000886874">
    <property type="component" value="Unassembled WGS sequence"/>
</dbReference>
<sequence length="287" mass="29442">MATVSVCIRTSPALIGRCCPPRRPDSHKGDYGRVLIVAGAEGFTGAPVLAARAALRAGAGLIFTAVPRAVYPIVAGKLDAPMALPLPDDGAGKLSLAALPALLARLESADACLLGPGLGRSAELDQLTAKLVEACRCPLILDADGINAVAAHRDILRGAACPIVLTPHEGEFRRLWPHPETSRLDGVLALARDTGAVVLRKGHETLITDGRRTYVNRTGNAGMATGGSGDALAGILLALLGQGVPPLEAAATAAFLHGRAGDLAARTRGQYGLAPGDLIEALPRLLP</sequence>
<dbReference type="PROSITE" id="PS51383">
    <property type="entry name" value="YJEF_C_3"/>
    <property type="match status" value="1"/>
</dbReference>
<dbReference type="AlphaFoldDB" id="A0A9D0Z5V8"/>
<evidence type="ECO:0000259" key="7">
    <source>
        <dbReference type="PROSITE" id="PS51383"/>
    </source>
</evidence>
<evidence type="ECO:0000313" key="8">
    <source>
        <dbReference type="EMBL" id="HIQ69564.1"/>
    </source>
</evidence>
<dbReference type="GO" id="GO:0046496">
    <property type="term" value="P:nicotinamide nucleotide metabolic process"/>
    <property type="evidence" value="ECO:0007669"/>
    <property type="project" value="UniProtKB-UniRule"/>
</dbReference>
<proteinExistence type="inferred from homology"/>
<feature type="binding site" evidence="6">
    <location>
        <position position="229"/>
    </location>
    <ligand>
        <name>AMP</name>
        <dbReference type="ChEBI" id="CHEBI:456215"/>
    </ligand>
</feature>